<dbReference type="InterPro" id="IPR036390">
    <property type="entry name" value="WH_DNA-bd_sf"/>
</dbReference>
<dbReference type="InterPro" id="IPR011711">
    <property type="entry name" value="GntR_C"/>
</dbReference>
<proteinExistence type="predicted"/>
<keyword evidence="3" id="KW-0804">Transcription</keyword>
<name>A0ABN7HKX1_9BURK</name>
<evidence type="ECO:0000256" key="3">
    <source>
        <dbReference type="ARBA" id="ARBA00023163"/>
    </source>
</evidence>
<gene>
    <name evidence="5" type="primary">lldR_1</name>
    <name evidence="5" type="ORF">LMG28140_01684</name>
</gene>
<dbReference type="SUPFAM" id="SSF48008">
    <property type="entry name" value="GntR ligand-binding domain-like"/>
    <property type="match status" value="1"/>
</dbReference>
<evidence type="ECO:0000256" key="1">
    <source>
        <dbReference type="ARBA" id="ARBA00023015"/>
    </source>
</evidence>
<dbReference type="PANTHER" id="PTHR43537">
    <property type="entry name" value="TRANSCRIPTIONAL REGULATOR, GNTR FAMILY"/>
    <property type="match status" value="1"/>
</dbReference>
<keyword evidence="1" id="KW-0805">Transcription regulation</keyword>
<sequence length="228" mass="25261">MENGYERSLVKRVVDRLGKGIVVGDYEDNLLPPQIVLSKKYGVSLTIMREALSILTSRRILDVKQKTGTRVKPVHDWVIFDDVVAEWRANANYDPEFLRNLIELRTFVDPRSAFLAATRANRQHRLAIAACYQNLVHAGSSASLQALAEDELRNAIVEASCDALLKQMGRAVQIGLRSMKPDVREPIFVAESLSAHYGKIIGAIENHDANGAKVAMTQLLTNATTVPP</sequence>
<reference evidence="5 6" key="1">
    <citation type="submission" date="2020-10" db="EMBL/GenBank/DDBJ databases">
        <authorList>
            <person name="Peeters C."/>
        </authorList>
    </citation>
    <scope>NUCLEOTIDE SEQUENCE [LARGE SCALE GENOMIC DNA]</scope>
    <source>
        <strain evidence="5 6">LMG 28140</strain>
    </source>
</reference>
<dbReference type="SMART" id="SM00895">
    <property type="entry name" value="FCD"/>
    <property type="match status" value="1"/>
</dbReference>
<dbReference type="SUPFAM" id="SSF46785">
    <property type="entry name" value="Winged helix' DNA-binding domain"/>
    <property type="match status" value="1"/>
</dbReference>
<dbReference type="Gene3D" id="1.10.10.10">
    <property type="entry name" value="Winged helix-like DNA-binding domain superfamily/Winged helix DNA-binding domain"/>
    <property type="match status" value="1"/>
</dbReference>
<dbReference type="PANTHER" id="PTHR43537:SF44">
    <property type="entry name" value="GNTR FAMILY REGULATORY PROTEIN"/>
    <property type="match status" value="1"/>
</dbReference>
<dbReference type="Pfam" id="PF07729">
    <property type="entry name" value="FCD"/>
    <property type="match status" value="1"/>
</dbReference>
<keyword evidence="2" id="KW-0238">DNA-binding</keyword>
<dbReference type="PROSITE" id="PS50949">
    <property type="entry name" value="HTH_GNTR"/>
    <property type="match status" value="1"/>
</dbReference>
<evidence type="ECO:0000313" key="6">
    <source>
        <dbReference type="Proteomes" id="UP000598032"/>
    </source>
</evidence>
<feature type="domain" description="HTH gntR-type" evidence="4">
    <location>
        <begin position="7"/>
        <end position="74"/>
    </location>
</feature>
<dbReference type="SMART" id="SM00345">
    <property type="entry name" value="HTH_GNTR"/>
    <property type="match status" value="1"/>
</dbReference>
<protein>
    <submittedName>
        <fullName evidence="5">L-lactate dehydrogenase operon regulatory protein</fullName>
    </submittedName>
</protein>
<evidence type="ECO:0000313" key="5">
    <source>
        <dbReference type="EMBL" id="CAD6524784.1"/>
    </source>
</evidence>
<dbReference type="InterPro" id="IPR008920">
    <property type="entry name" value="TF_FadR/GntR_C"/>
</dbReference>
<dbReference type="Proteomes" id="UP000598032">
    <property type="component" value="Unassembled WGS sequence"/>
</dbReference>
<dbReference type="InterPro" id="IPR000524">
    <property type="entry name" value="Tscrpt_reg_HTH_GntR"/>
</dbReference>
<evidence type="ECO:0000256" key="2">
    <source>
        <dbReference type="ARBA" id="ARBA00023125"/>
    </source>
</evidence>
<dbReference type="EMBL" id="CAJHCP010000003">
    <property type="protein sequence ID" value="CAD6524784.1"/>
    <property type="molecule type" value="Genomic_DNA"/>
</dbReference>
<dbReference type="Gene3D" id="1.20.120.530">
    <property type="entry name" value="GntR ligand-binding domain-like"/>
    <property type="match status" value="1"/>
</dbReference>
<comment type="caution">
    <text evidence="5">The sequence shown here is derived from an EMBL/GenBank/DDBJ whole genome shotgun (WGS) entry which is preliminary data.</text>
</comment>
<dbReference type="RefSeq" id="WP_201641797.1">
    <property type="nucleotide sequence ID" value="NZ_CAJHCP010000003.1"/>
</dbReference>
<dbReference type="InterPro" id="IPR036388">
    <property type="entry name" value="WH-like_DNA-bd_sf"/>
</dbReference>
<organism evidence="5 6">
    <name type="scientific">Paraburkholderia metrosideri</name>
    <dbReference type="NCBI Taxonomy" id="580937"/>
    <lineage>
        <taxon>Bacteria</taxon>
        <taxon>Pseudomonadati</taxon>
        <taxon>Pseudomonadota</taxon>
        <taxon>Betaproteobacteria</taxon>
        <taxon>Burkholderiales</taxon>
        <taxon>Burkholderiaceae</taxon>
        <taxon>Paraburkholderia</taxon>
    </lineage>
</organism>
<keyword evidence="6" id="KW-1185">Reference proteome</keyword>
<dbReference type="Pfam" id="PF00392">
    <property type="entry name" value="GntR"/>
    <property type="match status" value="1"/>
</dbReference>
<accession>A0ABN7HKX1</accession>
<evidence type="ECO:0000259" key="4">
    <source>
        <dbReference type="PROSITE" id="PS50949"/>
    </source>
</evidence>